<dbReference type="Proteomes" id="UP000733379">
    <property type="component" value="Unassembled WGS sequence"/>
</dbReference>
<dbReference type="InterPro" id="IPR050196">
    <property type="entry name" value="Cytochrome_P450_Monoox"/>
</dbReference>
<dbReference type="PRINTS" id="PR00463">
    <property type="entry name" value="EP450I"/>
</dbReference>
<dbReference type="Gene3D" id="1.10.630.10">
    <property type="entry name" value="Cytochrome P450"/>
    <property type="match status" value="1"/>
</dbReference>
<dbReference type="CDD" id="cd11049">
    <property type="entry name" value="CYP170A1-like"/>
    <property type="match status" value="1"/>
</dbReference>
<dbReference type="InterPro" id="IPR002401">
    <property type="entry name" value="Cyt_P450_E_grp-I"/>
</dbReference>
<evidence type="ECO:0000313" key="9">
    <source>
        <dbReference type="Proteomes" id="UP000733379"/>
    </source>
</evidence>
<keyword evidence="2 7" id="KW-0349">Heme</keyword>
<evidence type="ECO:0000256" key="3">
    <source>
        <dbReference type="ARBA" id="ARBA00022723"/>
    </source>
</evidence>
<dbReference type="SUPFAM" id="SSF48264">
    <property type="entry name" value="Cytochrome P450"/>
    <property type="match status" value="1"/>
</dbReference>
<dbReference type="Pfam" id="PF00067">
    <property type="entry name" value="p450"/>
    <property type="match status" value="1"/>
</dbReference>
<dbReference type="PANTHER" id="PTHR24291:SF50">
    <property type="entry name" value="BIFUNCTIONAL ALBAFLAVENONE MONOOXYGENASE_TERPENE SYNTHASE"/>
    <property type="match status" value="1"/>
</dbReference>
<sequence length="464" mass="52045">MAIEGDAETGGLIPRFAGRRLPLAGHAIAFGRDPLGFLQSVRNEGDIVRLQLGPKQFYLLNSPTVIRKALVEDAAKYGKGLLFQRVRPLLGNGLVNSEGSFHARQRRLMQPAFNRKHIAHYIESMNHLAASLSARWRDGETITLTDDLHRLSSDVIATTMFPDMSSRSIVEELQRSLAIVLRGVIIRTLVPYQFWEFLPTPGNLNYQRAIRRLRSATGELITAARAGDVEPDGLLALLVAARDAETGAAMTDTQLLDEVTTLFAAGTETASVTLSWLFYELAGHSDIEARLHAELDEHLSSDRIDADTIHRLDYCRRVIEETLRLHTPTWFLSRRALDTVQLDGWVIPAGAEIIYSPTTMHRDPKLFDDPMRFDPDRWLPERRPGIADGAFIPFNLGIRKCIGDHYAMTEMIVTAATIARRWRLYRMPGQTAREHISTTVHPGDLRMRTVFRQSSTTAAPAYSS</sequence>
<keyword evidence="5 7" id="KW-0408">Iron</keyword>
<dbReference type="InterPro" id="IPR017972">
    <property type="entry name" value="Cyt_P450_CS"/>
</dbReference>
<accession>A0ABS6B4X0</accession>
<proteinExistence type="inferred from homology"/>
<keyword evidence="9" id="KW-1185">Reference proteome</keyword>
<evidence type="ECO:0000256" key="6">
    <source>
        <dbReference type="ARBA" id="ARBA00023033"/>
    </source>
</evidence>
<gene>
    <name evidence="8" type="ORF">KO481_28020</name>
</gene>
<protein>
    <submittedName>
        <fullName evidence="8">Cytochrome P450</fullName>
    </submittedName>
</protein>
<keyword evidence="6 7" id="KW-0503">Monooxygenase</keyword>
<keyword evidence="3 7" id="KW-0479">Metal-binding</keyword>
<evidence type="ECO:0000313" key="8">
    <source>
        <dbReference type="EMBL" id="MBU3065362.1"/>
    </source>
</evidence>
<evidence type="ECO:0000256" key="5">
    <source>
        <dbReference type="ARBA" id="ARBA00023004"/>
    </source>
</evidence>
<evidence type="ECO:0000256" key="1">
    <source>
        <dbReference type="ARBA" id="ARBA00010617"/>
    </source>
</evidence>
<evidence type="ECO:0000256" key="7">
    <source>
        <dbReference type="RuleBase" id="RU000461"/>
    </source>
</evidence>
<evidence type="ECO:0000256" key="2">
    <source>
        <dbReference type="ARBA" id="ARBA00022617"/>
    </source>
</evidence>
<keyword evidence="4 7" id="KW-0560">Oxidoreductase</keyword>
<organism evidence="8 9">
    <name type="scientific">Nocardia albiluteola</name>
    <dbReference type="NCBI Taxonomy" id="2842303"/>
    <lineage>
        <taxon>Bacteria</taxon>
        <taxon>Bacillati</taxon>
        <taxon>Actinomycetota</taxon>
        <taxon>Actinomycetes</taxon>
        <taxon>Mycobacteriales</taxon>
        <taxon>Nocardiaceae</taxon>
        <taxon>Nocardia</taxon>
    </lineage>
</organism>
<comment type="similarity">
    <text evidence="1 7">Belongs to the cytochrome P450 family.</text>
</comment>
<dbReference type="InterPro" id="IPR001128">
    <property type="entry name" value="Cyt_P450"/>
</dbReference>
<evidence type="ECO:0000256" key="4">
    <source>
        <dbReference type="ARBA" id="ARBA00023002"/>
    </source>
</evidence>
<dbReference type="PROSITE" id="PS00086">
    <property type="entry name" value="CYTOCHROME_P450"/>
    <property type="match status" value="1"/>
</dbReference>
<name>A0ABS6B4X0_9NOCA</name>
<dbReference type="PRINTS" id="PR00385">
    <property type="entry name" value="P450"/>
</dbReference>
<dbReference type="PANTHER" id="PTHR24291">
    <property type="entry name" value="CYTOCHROME P450 FAMILY 4"/>
    <property type="match status" value="1"/>
</dbReference>
<comment type="caution">
    <text evidence="8">The sequence shown here is derived from an EMBL/GenBank/DDBJ whole genome shotgun (WGS) entry which is preliminary data.</text>
</comment>
<dbReference type="RefSeq" id="WP_215921436.1">
    <property type="nucleotide sequence ID" value="NZ_JAHKNI010000010.1"/>
</dbReference>
<dbReference type="EMBL" id="JAHKNI010000010">
    <property type="protein sequence ID" value="MBU3065362.1"/>
    <property type="molecule type" value="Genomic_DNA"/>
</dbReference>
<reference evidence="8 9" key="1">
    <citation type="submission" date="2021-06" db="EMBL/GenBank/DDBJ databases">
        <title>Actinomycetes sequencing.</title>
        <authorList>
            <person name="Shan Q."/>
        </authorList>
    </citation>
    <scope>NUCLEOTIDE SEQUENCE [LARGE SCALE GENOMIC DNA]</scope>
    <source>
        <strain evidence="8 9">NEAU-G5</strain>
    </source>
</reference>
<dbReference type="InterPro" id="IPR036396">
    <property type="entry name" value="Cyt_P450_sf"/>
</dbReference>